<accession>A0A9J7M9G9</accession>
<evidence type="ECO:0000313" key="6">
    <source>
        <dbReference type="Proteomes" id="UP000001554"/>
    </source>
</evidence>
<dbReference type="OMA" id="GHAPDWH"/>
<dbReference type="GeneID" id="118430081"/>
<dbReference type="InterPro" id="IPR000742">
    <property type="entry name" value="EGF"/>
</dbReference>
<dbReference type="Gene3D" id="2.60.60.20">
    <property type="entry name" value="PLAT/LH2 domain"/>
    <property type="match status" value="1"/>
</dbReference>
<evidence type="ECO:0000256" key="3">
    <source>
        <dbReference type="SAM" id="SignalP"/>
    </source>
</evidence>
<proteinExistence type="predicted"/>
<feature type="transmembrane region" description="Helical" evidence="2">
    <location>
        <begin position="528"/>
        <end position="553"/>
    </location>
</feature>
<dbReference type="KEGG" id="bfo:118430081"/>
<keyword evidence="2" id="KW-0812">Transmembrane</keyword>
<name>A0A9J7M9G9_BRAFL</name>
<feature type="chain" id="PRO_5039907889" evidence="3">
    <location>
        <begin position="21"/>
        <end position="627"/>
    </location>
</feature>
<evidence type="ECO:0000313" key="7">
    <source>
        <dbReference type="RefSeq" id="XP_035696683.1"/>
    </source>
</evidence>
<dbReference type="OrthoDB" id="6141295at2759"/>
<protein>
    <submittedName>
        <fullName evidence="7">Uncharacterized protein LOC118430081</fullName>
    </submittedName>
</protein>
<evidence type="ECO:0000259" key="4">
    <source>
        <dbReference type="PROSITE" id="PS00022"/>
    </source>
</evidence>
<dbReference type="PROSITE" id="PS01186">
    <property type="entry name" value="EGF_2"/>
    <property type="match status" value="1"/>
</dbReference>
<evidence type="ECO:0000256" key="2">
    <source>
        <dbReference type="SAM" id="Phobius"/>
    </source>
</evidence>
<keyword evidence="3" id="KW-0732">Signal</keyword>
<dbReference type="AlphaFoldDB" id="A0A9J7M9G9"/>
<dbReference type="PROSITE" id="PS00022">
    <property type="entry name" value="EGF_1"/>
    <property type="match status" value="1"/>
</dbReference>
<evidence type="ECO:0000259" key="5">
    <source>
        <dbReference type="PROSITE" id="PS01186"/>
    </source>
</evidence>
<evidence type="ECO:0000256" key="1">
    <source>
        <dbReference type="SAM" id="MobiDB-lite"/>
    </source>
</evidence>
<reference evidence="7" key="2">
    <citation type="submission" date="2025-08" db="UniProtKB">
        <authorList>
            <consortium name="RefSeq"/>
        </authorList>
    </citation>
    <scope>IDENTIFICATION</scope>
    <source>
        <strain evidence="7">S238N-H82</strain>
        <tissue evidence="7">Testes</tissue>
    </source>
</reference>
<feature type="region of interest" description="Disordered" evidence="1">
    <location>
        <begin position="478"/>
        <end position="501"/>
    </location>
</feature>
<dbReference type="Proteomes" id="UP000001554">
    <property type="component" value="Chromosome 14"/>
</dbReference>
<keyword evidence="6" id="KW-1185">Reference proteome</keyword>
<organism evidence="6 7">
    <name type="scientific">Branchiostoma floridae</name>
    <name type="common">Florida lancelet</name>
    <name type="synonym">Amphioxus</name>
    <dbReference type="NCBI Taxonomy" id="7739"/>
    <lineage>
        <taxon>Eukaryota</taxon>
        <taxon>Metazoa</taxon>
        <taxon>Chordata</taxon>
        <taxon>Cephalochordata</taxon>
        <taxon>Leptocardii</taxon>
        <taxon>Amphioxiformes</taxon>
        <taxon>Branchiostomatidae</taxon>
        <taxon>Branchiostoma</taxon>
    </lineage>
</organism>
<feature type="signal peptide" evidence="3">
    <location>
        <begin position="1"/>
        <end position="20"/>
    </location>
</feature>
<dbReference type="RefSeq" id="XP_035696683.1">
    <property type="nucleotide sequence ID" value="XM_035840790.1"/>
</dbReference>
<gene>
    <name evidence="7" type="primary">LOC118430081</name>
</gene>
<feature type="compositionally biased region" description="Polar residues" evidence="1">
    <location>
        <begin position="479"/>
        <end position="501"/>
    </location>
</feature>
<sequence length="627" mass="68027">MNVILGQQVIWAVFLVFVTAQETLATQVAVTTASDGWIDHAATDANIEISLEVVRSVQASVTSTSTVSCSLDCSGARCNKDHIDVATCGALYGILKQVTLYNTGTGHAPDWHPVRVKVTDGGHVYDFNLVDIWIDARQSATMQVTATSCNQPAAPSNGYFSGGTNHNTYGYARCNSGNPGYYLTSSSDSRYLCYAGYRYPKYPSVTCNACQSIANCERYNQCTGSSDSRCTKCQYDRGTVQKAYQLSSDGTLCTKLCSWRPDSIFCYPGRCTHNTPASCTCAPGFGGSNCLAINSAPVMSSCLGKLRRMVNGTERDSSEASCMSTSSPATVWTSLNNRTDHTEQMQLEVTWDTSFPGPSVTDWPQHYYIHDHGIGVISASVDWWLERGGTRISSGTFPCVGGDISRDNPKASPHCTATVTMRVPPQQGDSLFFTAKSRNGGYVKVRNYDRTSGYTVNPPVYFSGQELAHTAHFTFDFQPPSQSDATTSSSDGKTTVHPTSPATTLTWSTALINASAAKLTSSNEGHGVGIYAGIAAGAVGVIVLGVLVTVFLLRRRRERGESRQSSFFNSYIPEGSEEREDVVDMNAATHRQASGYDMPIYAMDVRPQEESEHVYQGLRPVAQVYEQ</sequence>
<keyword evidence="2" id="KW-0472">Membrane</keyword>
<reference evidence="6" key="1">
    <citation type="journal article" date="2020" name="Nat. Ecol. Evol.">
        <title>Deeply conserved synteny resolves early events in vertebrate evolution.</title>
        <authorList>
            <person name="Simakov O."/>
            <person name="Marletaz F."/>
            <person name="Yue J.X."/>
            <person name="O'Connell B."/>
            <person name="Jenkins J."/>
            <person name="Brandt A."/>
            <person name="Calef R."/>
            <person name="Tung C.H."/>
            <person name="Huang T.K."/>
            <person name="Schmutz J."/>
            <person name="Satoh N."/>
            <person name="Yu J.K."/>
            <person name="Putnam N.H."/>
            <person name="Green R.E."/>
            <person name="Rokhsar D.S."/>
        </authorList>
    </citation>
    <scope>NUCLEOTIDE SEQUENCE [LARGE SCALE GENOMIC DNA]</scope>
    <source>
        <strain evidence="6">S238N-H82</strain>
    </source>
</reference>
<feature type="domain" description="EGF-like" evidence="4 5">
    <location>
        <begin position="279"/>
        <end position="290"/>
    </location>
</feature>
<keyword evidence="2" id="KW-1133">Transmembrane helix</keyword>